<comment type="caution">
    <text evidence="1">The sequence shown here is derived from an EMBL/GenBank/DDBJ whole genome shotgun (WGS) entry which is preliminary data.</text>
</comment>
<proteinExistence type="predicted"/>
<name>A0A0F9PG29_9ZZZZ</name>
<accession>A0A0F9PG29</accession>
<dbReference type="SUPFAM" id="SSF53613">
    <property type="entry name" value="Ribokinase-like"/>
    <property type="match status" value="1"/>
</dbReference>
<organism evidence="1">
    <name type="scientific">marine sediment metagenome</name>
    <dbReference type="NCBI Taxonomy" id="412755"/>
    <lineage>
        <taxon>unclassified sequences</taxon>
        <taxon>metagenomes</taxon>
        <taxon>ecological metagenomes</taxon>
    </lineage>
</organism>
<dbReference type="InterPro" id="IPR029056">
    <property type="entry name" value="Ribokinase-like"/>
</dbReference>
<protein>
    <recommendedName>
        <fullName evidence="2">Carbohydrate kinase PfkB domain-containing protein</fullName>
    </recommendedName>
</protein>
<reference evidence="1" key="1">
    <citation type="journal article" date="2015" name="Nature">
        <title>Complex archaea that bridge the gap between prokaryotes and eukaryotes.</title>
        <authorList>
            <person name="Spang A."/>
            <person name="Saw J.H."/>
            <person name="Jorgensen S.L."/>
            <person name="Zaremba-Niedzwiedzka K."/>
            <person name="Martijn J."/>
            <person name="Lind A.E."/>
            <person name="van Eijk R."/>
            <person name="Schleper C."/>
            <person name="Guy L."/>
            <person name="Ettema T.J."/>
        </authorList>
    </citation>
    <scope>NUCLEOTIDE SEQUENCE</scope>
</reference>
<dbReference type="EMBL" id="LAZR01002970">
    <property type="protein sequence ID" value="KKN23452.1"/>
    <property type="molecule type" value="Genomic_DNA"/>
</dbReference>
<feature type="non-terminal residue" evidence="1">
    <location>
        <position position="51"/>
    </location>
</feature>
<dbReference type="Gene3D" id="3.40.1190.20">
    <property type="match status" value="1"/>
</dbReference>
<evidence type="ECO:0000313" key="1">
    <source>
        <dbReference type="EMBL" id="KKN23452.1"/>
    </source>
</evidence>
<gene>
    <name evidence="1" type="ORF">LCGC14_0904920</name>
</gene>
<evidence type="ECO:0008006" key="2">
    <source>
        <dbReference type="Google" id="ProtNLM"/>
    </source>
</evidence>
<sequence>MRFDVIGLGSCAVDLLGIVPSFPKPDSKNKMVRFIQQGGGPVATALVTLAR</sequence>
<dbReference type="AlphaFoldDB" id="A0A0F9PG29"/>